<organism evidence="1 2">
    <name type="scientific">Reticulomyxa filosa</name>
    <dbReference type="NCBI Taxonomy" id="46433"/>
    <lineage>
        <taxon>Eukaryota</taxon>
        <taxon>Sar</taxon>
        <taxon>Rhizaria</taxon>
        <taxon>Retaria</taxon>
        <taxon>Foraminifera</taxon>
        <taxon>Monothalamids</taxon>
        <taxon>Reticulomyxidae</taxon>
        <taxon>Reticulomyxa</taxon>
    </lineage>
</organism>
<reference evidence="1 2" key="1">
    <citation type="journal article" date="2013" name="Curr. Biol.">
        <title>The Genome of the Foraminiferan Reticulomyxa filosa.</title>
        <authorList>
            <person name="Glockner G."/>
            <person name="Hulsmann N."/>
            <person name="Schleicher M."/>
            <person name="Noegel A.A."/>
            <person name="Eichinger L."/>
            <person name="Gallinger C."/>
            <person name="Pawlowski J."/>
            <person name="Sierra R."/>
            <person name="Euteneuer U."/>
            <person name="Pillet L."/>
            <person name="Moustafa A."/>
            <person name="Platzer M."/>
            <person name="Groth M."/>
            <person name="Szafranski K."/>
            <person name="Schliwa M."/>
        </authorList>
    </citation>
    <scope>NUCLEOTIDE SEQUENCE [LARGE SCALE GENOMIC DNA]</scope>
</reference>
<dbReference type="AlphaFoldDB" id="X6LX11"/>
<comment type="caution">
    <text evidence="1">The sequence shown here is derived from an EMBL/GenBank/DDBJ whole genome shotgun (WGS) entry which is preliminary data.</text>
</comment>
<evidence type="ECO:0000313" key="2">
    <source>
        <dbReference type="Proteomes" id="UP000023152"/>
    </source>
</evidence>
<gene>
    <name evidence="1" type="ORF">RFI_31710</name>
</gene>
<keyword evidence="2" id="KW-1185">Reference proteome</keyword>
<evidence type="ECO:0000313" key="1">
    <source>
        <dbReference type="EMBL" id="ETO05687.1"/>
    </source>
</evidence>
<accession>X6LX11</accession>
<dbReference type="Proteomes" id="UP000023152">
    <property type="component" value="Unassembled WGS sequence"/>
</dbReference>
<dbReference type="EMBL" id="ASPP01027857">
    <property type="protein sequence ID" value="ETO05687.1"/>
    <property type="molecule type" value="Genomic_DNA"/>
</dbReference>
<proteinExistence type="predicted"/>
<sequence length="205" mass="22955">MLNDRWVQQLQLTHKLEFGSAKAKEHEDLLVSRKVDMITTGIGIESLSTPGVSGCKFHTRGPGNDNNNNDGGCMFVTLLDFDITLRAHASPVIVSDYRFMSELESRLQDKSLMVVKAISKQSQVSPLLIANGVEMAASSNGSWNNNDDSNLSENYYFLQQLPWVLYNIDGKGCSASHFQKLYYSFTKGMYVCIAKPMSRGEEIWI</sequence>
<name>X6LX11_RETFI</name>
<protein>
    <submittedName>
        <fullName evidence="1">Uncharacterized protein</fullName>
    </submittedName>
</protein>